<dbReference type="Proteomes" id="UP000287651">
    <property type="component" value="Unassembled WGS sequence"/>
</dbReference>
<accession>A0A426YNZ0</accession>
<reference evidence="1 2" key="1">
    <citation type="journal article" date="2014" name="Agronomy (Basel)">
        <title>A Draft Genome Sequence for Ensete ventricosum, the Drought-Tolerant Tree Against Hunger.</title>
        <authorList>
            <person name="Harrison J."/>
            <person name="Moore K.A."/>
            <person name="Paszkiewicz K."/>
            <person name="Jones T."/>
            <person name="Grant M."/>
            <person name="Ambacheew D."/>
            <person name="Muzemil S."/>
            <person name="Studholme D.J."/>
        </authorList>
    </citation>
    <scope>NUCLEOTIDE SEQUENCE [LARGE SCALE GENOMIC DNA]</scope>
</reference>
<name>A0A426YNZ0_ENSVE</name>
<proteinExistence type="predicted"/>
<comment type="caution">
    <text evidence="1">The sequence shown here is derived from an EMBL/GenBank/DDBJ whole genome shotgun (WGS) entry which is preliminary data.</text>
</comment>
<feature type="non-terminal residue" evidence="1">
    <location>
        <position position="1"/>
    </location>
</feature>
<evidence type="ECO:0000313" key="1">
    <source>
        <dbReference type="EMBL" id="RRT53428.1"/>
    </source>
</evidence>
<sequence>VFDLGEEAPDKVLHRLYANFEKLKSDGDGLAEHIERTLRLIGKKNPGTNRQSVKYFLNQVKKAKEMQIDRKVITLFVVVFGTTSVWV</sequence>
<dbReference type="AlphaFoldDB" id="A0A426YNZ0"/>
<dbReference type="EMBL" id="AMZH03011145">
    <property type="protein sequence ID" value="RRT53428.1"/>
    <property type="molecule type" value="Genomic_DNA"/>
</dbReference>
<gene>
    <name evidence="1" type="ORF">B296_00028358</name>
</gene>
<evidence type="ECO:0000313" key="2">
    <source>
        <dbReference type="Proteomes" id="UP000287651"/>
    </source>
</evidence>
<protein>
    <submittedName>
        <fullName evidence="1">Uncharacterized protein</fullName>
    </submittedName>
</protein>
<organism evidence="1 2">
    <name type="scientific">Ensete ventricosum</name>
    <name type="common">Abyssinian banana</name>
    <name type="synonym">Musa ensete</name>
    <dbReference type="NCBI Taxonomy" id="4639"/>
    <lineage>
        <taxon>Eukaryota</taxon>
        <taxon>Viridiplantae</taxon>
        <taxon>Streptophyta</taxon>
        <taxon>Embryophyta</taxon>
        <taxon>Tracheophyta</taxon>
        <taxon>Spermatophyta</taxon>
        <taxon>Magnoliopsida</taxon>
        <taxon>Liliopsida</taxon>
        <taxon>Zingiberales</taxon>
        <taxon>Musaceae</taxon>
        <taxon>Ensete</taxon>
    </lineage>
</organism>